<dbReference type="GO" id="GO:0031012">
    <property type="term" value="C:extracellular matrix"/>
    <property type="evidence" value="ECO:0007669"/>
    <property type="project" value="InterPro"/>
</dbReference>
<evidence type="ECO:0000256" key="4">
    <source>
        <dbReference type="ARBA" id="ARBA00022833"/>
    </source>
</evidence>
<evidence type="ECO:0000256" key="1">
    <source>
        <dbReference type="ARBA" id="ARBA00022670"/>
    </source>
</evidence>
<accession>A0AAN1Q3J7</accession>
<dbReference type="GeneID" id="89670167"/>
<dbReference type="PANTHER" id="PTHR10201:SF323">
    <property type="entry name" value="MATRIX METALLOPROTEINASE-21"/>
    <property type="match status" value="1"/>
</dbReference>
<dbReference type="InterPro" id="IPR006026">
    <property type="entry name" value="Peptidase_Metallo"/>
</dbReference>
<feature type="region of interest" description="Disordered" evidence="6">
    <location>
        <begin position="62"/>
        <end position="106"/>
    </location>
</feature>
<evidence type="ECO:0000313" key="8">
    <source>
        <dbReference type="EMBL" id="AYJ36580.1"/>
    </source>
</evidence>
<evidence type="ECO:0000259" key="7">
    <source>
        <dbReference type="SMART" id="SM00235"/>
    </source>
</evidence>
<feature type="compositionally biased region" description="Polar residues" evidence="6">
    <location>
        <begin position="62"/>
        <end position="84"/>
    </location>
</feature>
<evidence type="ECO:0000313" key="11">
    <source>
        <dbReference type="Proteomes" id="UP000694640"/>
    </source>
</evidence>
<dbReference type="SUPFAM" id="SSF55486">
    <property type="entry name" value="Metalloproteases ('zincins'), catalytic domain"/>
    <property type="match status" value="1"/>
</dbReference>
<organism evidence="8 10">
    <name type="scientific">Lactiplantibacillus argentoratensis</name>
    <dbReference type="NCBI Taxonomy" id="271881"/>
    <lineage>
        <taxon>Bacteria</taxon>
        <taxon>Bacillati</taxon>
        <taxon>Bacillota</taxon>
        <taxon>Bacilli</taxon>
        <taxon>Lactobacillales</taxon>
        <taxon>Lactobacillaceae</taxon>
        <taxon>Lactiplantibacillus</taxon>
    </lineage>
</organism>
<keyword evidence="2" id="KW-0479">Metal-binding</keyword>
<dbReference type="KEGG" id="larg:LPA65_12890"/>
<evidence type="ECO:0000256" key="5">
    <source>
        <dbReference type="ARBA" id="ARBA00023049"/>
    </source>
</evidence>
<evidence type="ECO:0000313" key="10">
    <source>
        <dbReference type="Proteomes" id="UP000281644"/>
    </source>
</evidence>
<evidence type="ECO:0000313" key="9">
    <source>
        <dbReference type="EMBL" id="MBT1138923.1"/>
    </source>
</evidence>
<dbReference type="EMBL" id="CP032751">
    <property type="protein sequence ID" value="AYJ36580.1"/>
    <property type="molecule type" value="Genomic_DNA"/>
</dbReference>
<sequence>MLTNLRRGIKALFLIGLVLFGWRNYDTLAPRAAAIYQTSRQNLAAALSGDLSSHLLGADDTSSATEDSIADSSKQSSGQQTDKGASSATSSSSQATSSTTQSTSKATPIESIVQNVTLKKTYYYSFDRNVPKAARQVFLEAVATYNQTGLVHLVAGKASGSQNSVTFSMYHKKMATGATSVELGHGGPDITKQISWRGTQYWNNATASLNGAYASAFSKSVAVHELGHALGLDHSSSTESVMYPVSQGKSTLSDADIAALQTIYQKNA</sequence>
<dbReference type="GO" id="GO:0006508">
    <property type="term" value="P:proteolysis"/>
    <property type="evidence" value="ECO:0007669"/>
    <property type="project" value="UniProtKB-KW"/>
</dbReference>
<dbReference type="RefSeq" id="WP_054397084.1">
    <property type="nucleotide sequence ID" value="NZ_BJZD01000004.1"/>
</dbReference>
<feature type="domain" description="Peptidase metallopeptidase" evidence="7">
    <location>
        <begin position="114"/>
        <end position="266"/>
    </location>
</feature>
<evidence type="ECO:0000256" key="3">
    <source>
        <dbReference type="ARBA" id="ARBA00022801"/>
    </source>
</evidence>
<dbReference type="GO" id="GO:0004222">
    <property type="term" value="F:metalloendopeptidase activity"/>
    <property type="evidence" value="ECO:0007669"/>
    <property type="project" value="InterPro"/>
</dbReference>
<dbReference type="PANTHER" id="PTHR10201">
    <property type="entry name" value="MATRIX METALLOPROTEINASE"/>
    <property type="match status" value="1"/>
</dbReference>
<reference evidence="8 10" key="1">
    <citation type="submission" date="2018-10" db="EMBL/GenBank/DDBJ databases">
        <title>Genome sequencing of Lactobacillus species.</title>
        <authorList>
            <person name="Baek C."/>
            <person name="Yi H."/>
        </authorList>
    </citation>
    <scope>NUCLEOTIDE SEQUENCE [LARGE SCALE GENOMIC DNA]</scope>
    <source>
        <strain evidence="8 10">DSM 16365</strain>
    </source>
</reference>
<keyword evidence="11" id="KW-1185">Reference proteome</keyword>
<name>A0AAN1Q3J7_9LACO</name>
<evidence type="ECO:0000256" key="6">
    <source>
        <dbReference type="SAM" id="MobiDB-lite"/>
    </source>
</evidence>
<keyword evidence="3" id="KW-0378">Hydrolase</keyword>
<evidence type="ECO:0000256" key="2">
    <source>
        <dbReference type="ARBA" id="ARBA00022723"/>
    </source>
</evidence>
<dbReference type="AlphaFoldDB" id="A0AAN1Q3J7"/>
<feature type="compositionally biased region" description="Low complexity" evidence="6">
    <location>
        <begin position="85"/>
        <end position="106"/>
    </location>
</feature>
<dbReference type="CDD" id="cd04268">
    <property type="entry name" value="ZnMc_MMP_like"/>
    <property type="match status" value="1"/>
</dbReference>
<dbReference type="InterPro" id="IPR001818">
    <property type="entry name" value="Pept_M10_metallopeptidase"/>
</dbReference>
<keyword evidence="5 9" id="KW-0482">Metalloprotease</keyword>
<proteinExistence type="predicted"/>
<dbReference type="Gene3D" id="3.40.390.10">
    <property type="entry name" value="Collagenase (Catalytic Domain)"/>
    <property type="match status" value="1"/>
</dbReference>
<protein>
    <submittedName>
        <fullName evidence="9">Matrixin family metalloprotease</fullName>
    </submittedName>
    <submittedName>
        <fullName evidence="8">Peptidase M10</fullName>
    </submittedName>
</protein>
<dbReference type="EMBL" id="JAEQMM010000003">
    <property type="protein sequence ID" value="MBT1138923.1"/>
    <property type="molecule type" value="Genomic_DNA"/>
</dbReference>
<dbReference type="Proteomes" id="UP000281644">
    <property type="component" value="Chromosome"/>
</dbReference>
<keyword evidence="1" id="KW-0645">Protease</keyword>
<dbReference type="SMART" id="SM00235">
    <property type="entry name" value="ZnMc"/>
    <property type="match status" value="1"/>
</dbReference>
<gene>
    <name evidence="9" type="ORF">JKL17_12440</name>
    <name evidence="8" type="ORF">LPA65_12890</name>
</gene>
<reference evidence="9 11" key="2">
    <citation type="submission" date="2021-01" db="EMBL/GenBank/DDBJ databases">
        <title>High-quality draft genome sequence data of six Lactiplantibacillus plantarum subsp. argentoratensis strains isolated from various Greek sourdoughs.</title>
        <authorList>
            <person name="Syrokou M.K."/>
            <person name="Paramithiotis S."/>
            <person name="Skandamis P.N."/>
            <person name="Drosinos E.H."/>
            <person name="Bosnea L."/>
            <person name="Mataragas M."/>
        </authorList>
    </citation>
    <scope>NUCLEOTIDE SEQUENCE [LARGE SCALE GENOMIC DNA]</scope>
    <source>
        <strain evidence="9 11">LQC 2520</strain>
    </source>
</reference>
<keyword evidence="4" id="KW-0862">Zinc</keyword>
<dbReference type="Proteomes" id="UP000694640">
    <property type="component" value="Unassembled WGS sequence"/>
</dbReference>
<dbReference type="InterPro" id="IPR024079">
    <property type="entry name" value="MetalloPept_cat_dom_sf"/>
</dbReference>
<dbReference type="GO" id="GO:0008270">
    <property type="term" value="F:zinc ion binding"/>
    <property type="evidence" value="ECO:0007669"/>
    <property type="project" value="InterPro"/>
</dbReference>
<dbReference type="Pfam" id="PF00413">
    <property type="entry name" value="Peptidase_M10"/>
    <property type="match status" value="1"/>
</dbReference>